<reference evidence="1" key="1">
    <citation type="submission" date="2022-06" db="EMBL/GenBank/DDBJ databases">
        <title>Uncovering the hologenomic basis of an extraordinary plant invasion.</title>
        <authorList>
            <person name="Bieker V.C."/>
            <person name="Martin M.D."/>
            <person name="Gilbert T."/>
            <person name="Hodgins K."/>
            <person name="Battlay P."/>
            <person name="Petersen B."/>
            <person name="Wilson J."/>
        </authorList>
    </citation>
    <scope>NUCLEOTIDE SEQUENCE</scope>
    <source>
        <strain evidence="1">AA19_3_7</strain>
        <tissue evidence="1">Leaf</tissue>
    </source>
</reference>
<comment type="caution">
    <text evidence="1">The sequence shown here is derived from an EMBL/GenBank/DDBJ whole genome shotgun (WGS) entry which is preliminary data.</text>
</comment>
<evidence type="ECO:0000313" key="1">
    <source>
        <dbReference type="EMBL" id="KAI7727329.1"/>
    </source>
</evidence>
<organism evidence="1 2">
    <name type="scientific">Ambrosia artemisiifolia</name>
    <name type="common">Common ragweed</name>
    <dbReference type="NCBI Taxonomy" id="4212"/>
    <lineage>
        <taxon>Eukaryota</taxon>
        <taxon>Viridiplantae</taxon>
        <taxon>Streptophyta</taxon>
        <taxon>Embryophyta</taxon>
        <taxon>Tracheophyta</taxon>
        <taxon>Spermatophyta</taxon>
        <taxon>Magnoliopsida</taxon>
        <taxon>eudicotyledons</taxon>
        <taxon>Gunneridae</taxon>
        <taxon>Pentapetalae</taxon>
        <taxon>asterids</taxon>
        <taxon>campanulids</taxon>
        <taxon>Asterales</taxon>
        <taxon>Asteraceae</taxon>
        <taxon>Asteroideae</taxon>
        <taxon>Heliantheae alliance</taxon>
        <taxon>Heliantheae</taxon>
        <taxon>Ambrosia</taxon>
    </lineage>
</organism>
<accession>A0AAD5G3D1</accession>
<gene>
    <name evidence="1" type="ORF">M8C21_027601</name>
</gene>
<dbReference type="AlphaFoldDB" id="A0AAD5G3D1"/>
<protein>
    <submittedName>
        <fullName evidence="1">Uncharacterized protein</fullName>
    </submittedName>
</protein>
<dbReference type="EMBL" id="JAMZMK010011403">
    <property type="protein sequence ID" value="KAI7727329.1"/>
    <property type="molecule type" value="Genomic_DNA"/>
</dbReference>
<sequence>MELKTDWVVQGCWDWARQPSNVAEMVEFTKYNAAIQRFNLTGSEYACHWTTASSDRIRKCQEAFIREWKMWPGLVKTAKEGVDAAEWSICCCRMEFWGPTRADVAKRRGRKLHCCSNKLRYFDLDSHANTLFVETKGGMIVVALAFAGHREGSNDVNVSITSSNDEYRYAGELSESSSSRTTNVLQALLLHIVAVTLGSSLWVT</sequence>
<keyword evidence="2" id="KW-1185">Reference proteome</keyword>
<proteinExistence type="predicted"/>
<dbReference type="Proteomes" id="UP001206925">
    <property type="component" value="Unassembled WGS sequence"/>
</dbReference>
<name>A0AAD5G3D1_AMBAR</name>
<evidence type="ECO:0000313" key="2">
    <source>
        <dbReference type="Proteomes" id="UP001206925"/>
    </source>
</evidence>